<protein>
    <submittedName>
        <fullName evidence="1">Uncharacterized protein</fullName>
    </submittedName>
</protein>
<dbReference type="EMBL" id="CP133623">
    <property type="protein sequence ID" value="WMV57648.1"/>
    <property type="molecule type" value="Genomic_DNA"/>
</dbReference>
<proteinExistence type="predicted"/>
<dbReference type="Proteomes" id="UP001234989">
    <property type="component" value="Chromosome 12"/>
</dbReference>
<reference evidence="1" key="1">
    <citation type="submission" date="2023-08" db="EMBL/GenBank/DDBJ databases">
        <title>A de novo genome assembly of Solanum verrucosum Schlechtendal, a Mexican diploid species geographically isolated from the other diploid A-genome species in potato relatives.</title>
        <authorList>
            <person name="Hosaka K."/>
        </authorList>
    </citation>
    <scope>NUCLEOTIDE SEQUENCE</scope>
    <source>
        <tissue evidence="1">Young leaves</tissue>
    </source>
</reference>
<dbReference type="AlphaFoldDB" id="A0AAF1A1R4"/>
<evidence type="ECO:0000313" key="1">
    <source>
        <dbReference type="EMBL" id="WMV57648.1"/>
    </source>
</evidence>
<evidence type="ECO:0000313" key="2">
    <source>
        <dbReference type="Proteomes" id="UP001234989"/>
    </source>
</evidence>
<keyword evidence="2" id="KW-1185">Reference proteome</keyword>
<gene>
    <name evidence="1" type="ORF">MTR67_051033</name>
</gene>
<organism evidence="1 2">
    <name type="scientific">Solanum verrucosum</name>
    <dbReference type="NCBI Taxonomy" id="315347"/>
    <lineage>
        <taxon>Eukaryota</taxon>
        <taxon>Viridiplantae</taxon>
        <taxon>Streptophyta</taxon>
        <taxon>Embryophyta</taxon>
        <taxon>Tracheophyta</taxon>
        <taxon>Spermatophyta</taxon>
        <taxon>Magnoliopsida</taxon>
        <taxon>eudicotyledons</taxon>
        <taxon>Gunneridae</taxon>
        <taxon>Pentapetalae</taxon>
        <taxon>asterids</taxon>
        <taxon>lamiids</taxon>
        <taxon>Solanales</taxon>
        <taxon>Solanaceae</taxon>
        <taxon>Solanoideae</taxon>
        <taxon>Solaneae</taxon>
        <taxon>Solanum</taxon>
    </lineage>
</organism>
<sequence>MWEAKGGSLLTQHMKISTQLALRK</sequence>
<accession>A0AAF1A1R4</accession>
<name>A0AAF1A1R4_SOLVR</name>